<evidence type="ECO:0000313" key="2">
    <source>
        <dbReference type="EMBL" id="KAH7018468.1"/>
    </source>
</evidence>
<dbReference type="InterPro" id="IPR002575">
    <property type="entry name" value="Aminoglycoside_PTrfase"/>
</dbReference>
<organism evidence="2 3">
    <name type="scientific">Microdochium trichocladiopsis</name>
    <dbReference type="NCBI Taxonomy" id="1682393"/>
    <lineage>
        <taxon>Eukaryota</taxon>
        <taxon>Fungi</taxon>
        <taxon>Dikarya</taxon>
        <taxon>Ascomycota</taxon>
        <taxon>Pezizomycotina</taxon>
        <taxon>Sordariomycetes</taxon>
        <taxon>Xylariomycetidae</taxon>
        <taxon>Xylariales</taxon>
        <taxon>Microdochiaceae</taxon>
        <taxon>Microdochium</taxon>
    </lineage>
</organism>
<dbReference type="Gene3D" id="3.90.1200.10">
    <property type="match status" value="1"/>
</dbReference>
<dbReference type="InterPro" id="IPR051678">
    <property type="entry name" value="AGP_Transferase"/>
</dbReference>
<dbReference type="RefSeq" id="XP_046006735.1">
    <property type="nucleotide sequence ID" value="XM_046151940.1"/>
</dbReference>
<feature type="domain" description="Aminoglycoside phosphotransferase" evidence="1">
    <location>
        <begin position="58"/>
        <end position="344"/>
    </location>
</feature>
<gene>
    <name evidence="2" type="ORF">B0I36DRAFT_298092</name>
</gene>
<dbReference type="PANTHER" id="PTHR21310:SF37">
    <property type="entry name" value="AMINOGLYCOSIDE PHOSPHOTRANSFERASE DOMAIN-CONTAINING PROTEIN"/>
    <property type="match status" value="1"/>
</dbReference>
<accession>A0A9P9BJT3</accession>
<keyword evidence="3" id="KW-1185">Reference proteome</keyword>
<dbReference type="OrthoDB" id="5412996at2759"/>
<dbReference type="Proteomes" id="UP000756346">
    <property type="component" value="Unassembled WGS sequence"/>
</dbReference>
<comment type="caution">
    <text evidence="2">The sequence shown here is derived from an EMBL/GenBank/DDBJ whole genome shotgun (WGS) entry which is preliminary data.</text>
</comment>
<evidence type="ECO:0000259" key="1">
    <source>
        <dbReference type="Pfam" id="PF01636"/>
    </source>
</evidence>
<dbReference type="SUPFAM" id="SSF56112">
    <property type="entry name" value="Protein kinase-like (PK-like)"/>
    <property type="match status" value="1"/>
</dbReference>
<proteinExistence type="predicted"/>
<protein>
    <submittedName>
        <fullName evidence="2">Phosphotransferase family protein</fullName>
    </submittedName>
</protein>
<dbReference type="EMBL" id="JAGTJQ010000011">
    <property type="protein sequence ID" value="KAH7018468.1"/>
    <property type="molecule type" value="Genomic_DNA"/>
</dbReference>
<dbReference type="GeneID" id="70181486"/>
<dbReference type="Pfam" id="PF01636">
    <property type="entry name" value="APH"/>
    <property type="match status" value="1"/>
</dbReference>
<evidence type="ECO:0000313" key="3">
    <source>
        <dbReference type="Proteomes" id="UP000756346"/>
    </source>
</evidence>
<dbReference type="InterPro" id="IPR011009">
    <property type="entry name" value="Kinase-like_dom_sf"/>
</dbReference>
<reference evidence="2" key="1">
    <citation type="journal article" date="2021" name="Nat. Commun.">
        <title>Genetic determinants of endophytism in the Arabidopsis root mycobiome.</title>
        <authorList>
            <person name="Mesny F."/>
            <person name="Miyauchi S."/>
            <person name="Thiergart T."/>
            <person name="Pickel B."/>
            <person name="Atanasova L."/>
            <person name="Karlsson M."/>
            <person name="Huettel B."/>
            <person name="Barry K.W."/>
            <person name="Haridas S."/>
            <person name="Chen C."/>
            <person name="Bauer D."/>
            <person name="Andreopoulos W."/>
            <person name="Pangilinan J."/>
            <person name="LaButti K."/>
            <person name="Riley R."/>
            <person name="Lipzen A."/>
            <person name="Clum A."/>
            <person name="Drula E."/>
            <person name="Henrissat B."/>
            <person name="Kohler A."/>
            <person name="Grigoriev I.V."/>
            <person name="Martin F.M."/>
            <person name="Hacquard S."/>
        </authorList>
    </citation>
    <scope>NUCLEOTIDE SEQUENCE</scope>
    <source>
        <strain evidence="2">MPI-CAGE-CH-0230</strain>
    </source>
</reference>
<name>A0A9P9BJT3_9PEZI</name>
<dbReference type="AlphaFoldDB" id="A0A9P9BJT3"/>
<dbReference type="PANTHER" id="PTHR21310">
    <property type="entry name" value="AMINOGLYCOSIDE PHOSPHOTRANSFERASE-RELATED-RELATED"/>
    <property type="match status" value="1"/>
</dbReference>
<sequence length="501" mass="58082">MPPKERAFFAKPDYELWEANEAKKEAWLNSMANNDVHQAVGRLILKYHPGDPEELVTPRGGSYNLVYRLRYKDGTTAALRVPLQHYSHYPEEKLLYEVALMKYIRANTTIPIPEVYGFGTAKENPAGNGPFIIMEWVHHHMDLGDALNDPCGEPEAKQTLDPNISEEKLESLYEQMAGILLQLYSLDFPRIGSLVLDDLITERNSPGGGSASVTGRPLIQNINRITEWTSAPQGLLPSNTYARAEEWYSDMADMHMLQLVFQRNYLVKDEDDARDKYIARQLFRRLAASGKLSAPSNHNDASPGRDGPPFKLFSEDLRPNNVLLDEHFKIVAVIDWEFAYAAPAQFARDPPWWLLIRQPHHWEGGIEAFIAAYEPRLQTFLRTLRRCEARHEEERESKDAIDTDKPLSQYMQESWEKKLWIHGLCMRNSWLFDHLFWKFIDPLFFGPNEDCDHKKRLELLTDKERVAMERLVKTKMEEDEELKVVDWELDPAREHLATFMV</sequence>